<keyword evidence="2" id="KW-1185">Reference proteome</keyword>
<sequence length="158" mass="18076">MTPRVKLSTPWKNRVAFVHQVRAEAFFLLVHPSGELLLVSNAERGAVRWDVACIRWLVERDAYWMCKYSTHDAKFPLPGLDEKQLETLAVNTGITFISRENKHVETSMMLDSLMARSLLTWCIKHPRMAKDNPAVSTYQSMMLEAGLSPLSDEEYTGF</sequence>
<dbReference type="KEGG" id="alt:ambt_17770"/>
<protein>
    <submittedName>
        <fullName evidence="1">Uncharacterized protein</fullName>
    </submittedName>
</protein>
<evidence type="ECO:0000313" key="2">
    <source>
        <dbReference type="Proteomes" id="UP000000683"/>
    </source>
</evidence>
<dbReference type="AlphaFoldDB" id="F5Z5Q1"/>
<dbReference type="Proteomes" id="UP000000683">
    <property type="component" value="Chromosome"/>
</dbReference>
<name>F5Z5Q1_ALTNA</name>
<organism evidence="1 2">
    <name type="scientific">Alteromonas naphthalenivorans</name>
    <dbReference type="NCBI Taxonomy" id="715451"/>
    <lineage>
        <taxon>Bacteria</taxon>
        <taxon>Pseudomonadati</taxon>
        <taxon>Pseudomonadota</taxon>
        <taxon>Gammaproteobacteria</taxon>
        <taxon>Alteromonadales</taxon>
        <taxon>Alteromonadaceae</taxon>
        <taxon>Alteromonas/Salinimonas group</taxon>
        <taxon>Alteromonas</taxon>
    </lineage>
</organism>
<dbReference type="EMBL" id="CP002339">
    <property type="protein sequence ID" value="AEF05056.1"/>
    <property type="molecule type" value="Genomic_DNA"/>
</dbReference>
<proteinExistence type="predicted"/>
<reference evidence="1 2" key="1">
    <citation type="journal article" date="2011" name="J. Bacteriol.">
        <title>Complete genome sequence of the polycyclic aromatic hydrocarbon-degrading bacterium Alteromonas sp. strain SN2.</title>
        <authorList>
            <person name="Jin H.M."/>
            <person name="Jeong H."/>
            <person name="Moon E.J."/>
            <person name="Math R.K."/>
            <person name="Lee K."/>
            <person name="Kim H.J."/>
            <person name="Jeon C.O."/>
            <person name="Oh T.K."/>
            <person name="Kim J.F."/>
        </authorList>
    </citation>
    <scope>NUCLEOTIDE SEQUENCE [LARGE SCALE GENOMIC DNA]</scope>
    <source>
        <strain evidence="2">JCM 17741 / KACC 18427 / KCTC 11700BP / SN2</strain>
    </source>
</reference>
<accession>F5Z5Q1</accession>
<gene>
    <name evidence="1" type="ordered locus">ambt_17770</name>
</gene>
<dbReference type="HOGENOM" id="CLU_1665748_0_0_6"/>
<evidence type="ECO:0000313" key="1">
    <source>
        <dbReference type="EMBL" id="AEF05056.1"/>
    </source>
</evidence>